<reference evidence="4 5" key="1">
    <citation type="journal article" date="2014" name="Nat. Genet.">
        <title>Genome and transcriptome of the porcine whipworm Trichuris suis.</title>
        <authorList>
            <person name="Jex A.R."/>
            <person name="Nejsum P."/>
            <person name="Schwarz E.M."/>
            <person name="Hu L."/>
            <person name="Young N.D."/>
            <person name="Hall R.S."/>
            <person name="Korhonen P.K."/>
            <person name="Liao S."/>
            <person name="Thamsborg S."/>
            <person name="Xia J."/>
            <person name="Xu P."/>
            <person name="Wang S."/>
            <person name="Scheerlinck J.P."/>
            <person name="Hofmann A."/>
            <person name="Sternberg P.W."/>
            <person name="Wang J."/>
            <person name="Gasser R.B."/>
        </authorList>
    </citation>
    <scope>NUCLEOTIDE SEQUENCE [LARGE SCALE GENOMIC DNA]</scope>
    <source>
        <strain evidence="4">DCEP-RM93F</strain>
        <strain evidence="3">DCEP-RM93M</strain>
    </source>
</reference>
<organism evidence="4">
    <name type="scientific">Trichuris suis</name>
    <name type="common">pig whipworm</name>
    <dbReference type="NCBI Taxonomy" id="68888"/>
    <lineage>
        <taxon>Eukaryota</taxon>
        <taxon>Metazoa</taxon>
        <taxon>Ecdysozoa</taxon>
        <taxon>Nematoda</taxon>
        <taxon>Enoplea</taxon>
        <taxon>Dorylaimia</taxon>
        <taxon>Trichinellida</taxon>
        <taxon>Trichuridae</taxon>
        <taxon>Trichuris</taxon>
    </lineage>
</organism>
<accession>A0A085N2T6</accession>
<evidence type="ECO:0000259" key="2">
    <source>
        <dbReference type="Pfam" id="PF00095"/>
    </source>
</evidence>
<evidence type="ECO:0000313" key="4">
    <source>
        <dbReference type="EMBL" id="KFD63782.1"/>
    </source>
</evidence>
<keyword evidence="5" id="KW-1185">Reference proteome</keyword>
<dbReference type="EMBL" id="KL367566">
    <property type="protein sequence ID" value="KFD63782.1"/>
    <property type="molecule type" value="Genomic_DNA"/>
</dbReference>
<dbReference type="InterPro" id="IPR006150">
    <property type="entry name" value="Cys_repeat_1"/>
</dbReference>
<dbReference type="SMART" id="SM00289">
    <property type="entry name" value="WR1"/>
    <property type="match status" value="3"/>
</dbReference>
<name>A0A085N2T6_9BILA</name>
<gene>
    <name evidence="3" type="ORF">M513_02795</name>
    <name evidence="4" type="ORF">M514_02795</name>
</gene>
<dbReference type="GO" id="GO:0005576">
    <property type="term" value="C:extracellular region"/>
    <property type="evidence" value="ECO:0007669"/>
    <property type="project" value="InterPro"/>
</dbReference>
<dbReference type="Proteomes" id="UP000030764">
    <property type="component" value="Unassembled WGS sequence"/>
</dbReference>
<evidence type="ECO:0000313" key="5">
    <source>
        <dbReference type="Proteomes" id="UP000030764"/>
    </source>
</evidence>
<dbReference type="EMBL" id="KL363194">
    <property type="protein sequence ID" value="KFD56340.1"/>
    <property type="molecule type" value="Genomic_DNA"/>
</dbReference>
<sequence length="286" mass="31876">MMTWTKTPVAHSASLVLLITIIAAQCPDDSAPSGPCEEHLNCTGKEMCVNGWCCSVVGSAMSCPLYSYKDFVFQTNVEDTCLSDEDCPNWRKCCQTIIGKYCLQPDVQQTKCNDGSWPIAMCMDGMTCPNGYECHDNNQCCLVPRWKLRICRVNMSNDELEQLQKCESLTQCRLGENCCHTDAGYRCVPVNAKKSLRGLVQTMQKVCPLYFYDYKEKNAKDMCSTDRDCPSDRGCCETTAGKYCLLLENKPVLCKDGSQPVAGCQSKCPTGYRCTESLCCPIVRGR</sequence>
<dbReference type="Pfam" id="PF00095">
    <property type="entry name" value="WAP"/>
    <property type="match status" value="2"/>
</dbReference>
<keyword evidence="1" id="KW-0732">Signal</keyword>
<protein>
    <recommendedName>
        <fullName evidence="2">WAP domain-containing protein</fullName>
    </recommendedName>
</protein>
<evidence type="ECO:0000256" key="1">
    <source>
        <dbReference type="SAM" id="SignalP"/>
    </source>
</evidence>
<dbReference type="InterPro" id="IPR008197">
    <property type="entry name" value="WAP_dom"/>
</dbReference>
<dbReference type="GO" id="GO:0030414">
    <property type="term" value="F:peptidase inhibitor activity"/>
    <property type="evidence" value="ECO:0007669"/>
    <property type="project" value="InterPro"/>
</dbReference>
<dbReference type="InterPro" id="IPR036645">
    <property type="entry name" value="Elafin-like_sf"/>
</dbReference>
<dbReference type="Proteomes" id="UP000030758">
    <property type="component" value="Unassembled WGS sequence"/>
</dbReference>
<evidence type="ECO:0000313" key="3">
    <source>
        <dbReference type="EMBL" id="KFD56340.1"/>
    </source>
</evidence>
<feature type="chain" id="PRO_5007379555" description="WAP domain-containing protein" evidence="1">
    <location>
        <begin position="25"/>
        <end position="286"/>
    </location>
</feature>
<feature type="domain" description="WAP" evidence="2">
    <location>
        <begin position="62"/>
        <end position="105"/>
    </location>
</feature>
<proteinExistence type="predicted"/>
<feature type="signal peptide" evidence="1">
    <location>
        <begin position="1"/>
        <end position="24"/>
    </location>
</feature>
<feature type="domain" description="WAP" evidence="2">
    <location>
        <begin position="205"/>
        <end position="245"/>
    </location>
</feature>
<dbReference type="SUPFAM" id="SSF57256">
    <property type="entry name" value="Elafin-like"/>
    <property type="match status" value="2"/>
</dbReference>
<dbReference type="AlphaFoldDB" id="A0A085N2T6"/>
<dbReference type="Gene3D" id="4.10.75.10">
    <property type="entry name" value="Elafin-like"/>
    <property type="match status" value="2"/>
</dbReference>